<dbReference type="GO" id="GO:0030976">
    <property type="term" value="F:thiamine pyrophosphate binding"/>
    <property type="evidence" value="ECO:0007669"/>
    <property type="project" value="InterPro"/>
</dbReference>
<dbReference type="InterPro" id="IPR051457">
    <property type="entry name" value="2-oxoacid:Fd_oxidoreductase"/>
</dbReference>
<comment type="caution">
    <text evidence="3">The sequence shown here is derived from an EMBL/GenBank/DDBJ whole genome shotgun (WGS) entry which is preliminary data.</text>
</comment>
<dbReference type="SUPFAM" id="SSF52518">
    <property type="entry name" value="Thiamin diphosphate-binding fold (THDP-binding)"/>
    <property type="match status" value="1"/>
</dbReference>
<dbReference type="EMBL" id="QNRK01000031">
    <property type="protein sequence ID" value="RBP06392.1"/>
    <property type="molecule type" value="Genomic_DNA"/>
</dbReference>
<dbReference type="Gene3D" id="3.40.50.970">
    <property type="match status" value="1"/>
</dbReference>
<feature type="domain" description="Thiamine pyrophosphate enzyme TPP-binding" evidence="2">
    <location>
        <begin position="66"/>
        <end position="214"/>
    </location>
</feature>
<dbReference type="AlphaFoldDB" id="A0A366EVI0"/>
<dbReference type="PANTHER" id="PTHR48084">
    <property type="entry name" value="2-OXOGLUTARATE OXIDOREDUCTASE SUBUNIT KORB-RELATED"/>
    <property type="match status" value="1"/>
</dbReference>
<protein>
    <submittedName>
        <fullName evidence="3">2-oxoglutarate ferredoxin oxidoreductase subunit beta</fullName>
    </submittedName>
</protein>
<name>A0A366EVI0_9HYPH</name>
<dbReference type="GO" id="GO:0045333">
    <property type="term" value="P:cellular respiration"/>
    <property type="evidence" value="ECO:0007669"/>
    <property type="project" value="UniProtKB-ARBA"/>
</dbReference>
<dbReference type="InterPro" id="IPR011766">
    <property type="entry name" value="TPP_enzyme_TPP-bd"/>
</dbReference>
<keyword evidence="4" id="KW-1185">Reference proteome</keyword>
<gene>
    <name evidence="3" type="ORF">DFR50_13112</name>
</gene>
<dbReference type="Proteomes" id="UP000253529">
    <property type="component" value="Unassembled WGS sequence"/>
</dbReference>
<dbReference type="InterPro" id="IPR029061">
    <property type="entry name" value="THDP-binding"/>
</dbReference>
<dbReference type="CDD" id="cd03375">
    <property type="entry name" value="TPP_OGFOR"/>
    <property type="match status" value="1"/>
</dbReference>
<dbReference type="OrthoDB" id="9775140at2"/>
<reference evidence="3 4" key="1">
    <citation type="submission" date="2018-06" db="EMBL/GenBank/DDBJ databases">
        <title>Genomic Encyclopedia of Type Strains, Phase IV (KMG-IV): sequencing the most valuable type-strain genomes for metagenomic binning, comparative biology and taxonomic classification.</title>
        <authorList>
            <person name="Goeker M."/>
        </authorList>
    </citation>
    <scope>NUCLEOTIDE SEQUENCE [LARGE SCALE GENOMIC DNA]</scope>
    <source>
        <strain evidence="3 4">DSM 24875</strain>
    </source>
</reference>
<accession>A0A366EVI0</accession>
<proteinExistence type="predicted"/>
<dbReference type="Pfam" id="PF02775">
    <property type="entry name" value="TPP_enzyme_C"/>
    <property type="match status" value="1"/>
</dbReference>
<keyword evidence="1" id="KW-0560">Oxidoreductase</keyword>
<dbReference type="GO" id="GO:0044281">
    <property type="term" value="P:small molecule metabolic process"/>
    <property type="evidence" value="ECO:0007669"/>
    <property type="project" value="UniProtKB-ARBA"/>
</dbReference>
<evidence type="ECO:0000313" key="4">
    <source>
        <dbReference type="Proteomes" id="UP000253529"/>
    </source>
</evidence>
<evidence type="ECO:0000259" key="2">
    <source>
        <dbReference type="Pfam" id="PF02775"/>
    </source>
</evidence>
<dbReference type="PANTHER" id="PTHR48084:SF5">
    <property type="entry name" value="BLR6744 PROTEIN"/>
    <property type="match status" value="1"/>
</dbReference>
<dbReference type="GO" id="GO:0016625">
    <property type="term" value="F:oxidoreductase activity, acting on the aldehyde or oxo group of donors, iron-sulfur protein as acceptor"/>
    <property type="evidence" value="ECO:0007669"/>
    <property type="project" value="UniProtKB-ARBA"/>
</dbReference>
<organism evidence="3 4">
    <name type="scientific">Roseiarcus fermentans</name>
    <dbReference type="NCBI Taxonomy" id="1473586"/>
    <lineage>
        <taxon>Bacteria</taxon>
        <taxon>Pseudomonadati</taxon>
        <taxon>Pseudomonadota</taxon>
        <taxon>Alphaproteobacteria</taxon>
        <taxon>Hyphomicrobiales</taxon>
        <taxon>Roseiarcaceae</taxon>
        <taxon>Roseiarcus</taxon>
    </lineage>
</organism>
<sequence>MTFQGKPKFRHPSIPTNTLGFTRRDYEGSMSTLCAGCGHDSITAAIVHACFELALPPHRVAKLSGIGCSSKTPTYMLGQSHGFNSVHGRMPSVLTGAYLANRELAYLGVSGDGDTASIGLGQFCHVMRRGVRMVYIVENNGVYGLTKGQFSATADRGSKSKKGARAADEPIDLAALAIQLGATFVARSFSGDKGQLVPLLKAAFGHRGAAFIDVISPCVTFNNHEGSTKSYDYVREHNIAVSALDFITGREPIEIDYAEGAALAVTMHDGATIHLRKLDAEHDFSDRAAALTLLERCRETGEIPTGLLYLDDDVEELHDTLGTTARPLNALTEAELCPGAKALEAINRGLR</sequence>
<evidence type="ECO:0000256" key="1">
    <source>
        <dbReference type="ARBA" id="ARBA00023002"/>
    </source>
</evidence>
<dbReference type="RefSeq" id="WP_113891592.1">
    <property type="nucleotide sequence ID" value="NZ_QNRK01000031.1"/>
</dbReference>
<evidence type="ECO:0000313" key="3">
    <source>
        <dbReference type="EMBL" id="RBP06392.1"/>
    </source>
</evidence>